<dbReference type="InterPro" id="IPR029787">
    <property type="entry name" value="Nucleotide_cyclase"/>
</dbReference>
<evidence type="ECO:0000259" key="4">
    <source>
        <dbReference type="PROSITE" id="PS50887"/>
    </source>
</evidence>
<keyword evidence="3" id="KW-0812">Transmembrane</keyword>
<feature type="domain" description="GGDEF" evidence="4">
    <location>
        <begin position="233"/>
        <end position="367"/>
    </location>
</feature>
<feature type="transmembrane region" description="Helical" evidence="3">
    <location>
        <begin position="77"/>
        <end position="99"/>
    </location>
</feature>
<dbReference type="FunFam" id="3.30.70.270:FF:000001">
    <property type="entry name" value="Diguanylate cyclase domain protein"/>
    <property type="match status" value="1"/>
</dbReference>
<dbReference type="NCBIfam" id="TIGR00254">
    <property type="entry name" value="GGDEF"/>
    <property type="match status" value="1"/>
</dbReference>
<feature type="transmembrane region" description="Helical" evidence="3">
    <location>
        <begin position="167"/>
        <end position="191"/>
    </location>
</feature>
<dbReference type="PROSITE" id="PS50887">
    <property type="entry name" value="GGDEF"/>
    <property type="match status" value="1"/>
</dbReference>
<dbReference type="InterPro" id="IPR000160">
    <property type="entry name" value="GGDEF_dom"/>
</dbReference>
<dbReference type="EMBL" id="SLXF01000002">
    <property type="protein sequence ID" value="TCP08720.1"/>
    <property type="molecule type" value="Genomic_DNA"/>
</dbReference>
<keyword evidence="3" id="KW-1133">Transmembrane helix</keyword>
<proteinExistence type="predicted"/>
<evidence type="ECO:0000256" key="3">
    <source>
        <dbReference type="SAM" id="Phobius"/>
    </source>
</evidence>
<evidence type="ECO:0000313" key="6">
    <source>
        <dbReference type="Proteomes" id="UP000294772"/>
    </source>
</evidence>
<protein>
    <recommendedName>
        <fullName evidence="1">diguanylate cyclase</fullName>
        <ecNumber evidence="1">2.7.7.65</ecNumber>
    </recommendedName>
</protein>
<dbReference type="CDD" id="cd01949">
    <property type="entry name" value="GGDEF"/>
    <property type="match status" value="1"/>
</dbReference>
<gene>
    <name evidence="5" type="ORF">EV676_102228</name>
</gene>
<organism evidence="5 6">
    <name type="scientific">Caldimonas thermodepolymerans</name>
    <dbReference type="NCBI Taxonomy" id="215580"/>
    <lineage>
        <taxon>Bacteria</taxon>
        <taxon>Pseudomonadati</taxon>
        <taxon>Pseudomonadota</taxon>
        <taxon>Betaproteobacteria</taxon>
        <taxon>Burkholderiales</taxon>
        <taxon>Sphaerotilaceae</taxon>
        <taxon>Caldimonas</taxon>
    </lineage>
</organism>
<dbReference type="GO" id="GO:0052621">
    <property type="term" value="F:diguanylate cyclase activity"/>
    <property type="evidence" value="ECO:0007669"/>
    <property type="project" value="UniProtKB-EC"/>
</dbReference>
<dbReference type="InterPro" id="IPR050469">
    <property type="entry name" value="Diguanylate_Cyclase"/>
</dbReference>
<dbReference type="PANTHER" id="PTHR45138">
    <property type="entry name" value="REGULATORY COMPONENTS OF SENSORY TRANSDUCTION SYSTEM"/>
    <property type="match status" value="1"/>
</dbReference>
<feature type="transmembrane region" description="Helical" evidence="3">
    <location>
        <begin position="44"/>
        <end position="65"/>
    </location>
</feature>
<evidence type="ECO:0000256" key="2">
    <source>
        <dbReference type="ARBA" id="ARBA00034247"/>
    </source>
</evidence>
<feature type="transmembrane region" description="Helical" evidence="3">
    <location>
        <begin position="105"/>
        <end position="124"/>
    </location>
</feature>
<sequence length="384" mass="41389">MLLLAGLTGLAVRRVPDSQGARYWALAFVPLSIGSFLVGQGDALPALWQVLREPILLSGYGLLLIGLRQYLRRSRPWVLAGTVVLTALVAAAFFSAVVPYPPARVAVRCAGIFVLMCAALLALRHLRDEMLRDVRYYLQACFCAIAVLAVVRAGVLLLPQDGARAQYLHAALTLVMTMLVLAVVAGLALLMTARMNDALARLTVRDPLTGVFNRRGIEAAAATTLSFARRLGCPVALLACDVDHFKAINDRHGHAGGDEVLKAFGRLLAEHFAAAELVGRVGGEEFVVLLPGADEAQARATAETLRLQVERHPFALSSGHSLHLTLSIGVAVQARSETSWDDLLRRADQALYQTKEGGRNRIVVAQAAPPSVPVRRLRTGERHA</sequence>
<comment type="caution">
    <text evidence="5">The sequence shown here is derived from an EMBL/GenBank/DDBJ whole genome shotgun (WGS) entry which is preliminary data.</text>
</comment>
<feature type="transmembrane region" description="Helical" evidence="3">
    <location>
        <begin position="136"/>
        <end position="155"/>
    </location>
</feature>
<dbReference type="SUPFAM" id="SSF55073">
    <property type="entry name" value="Nucleotide cyclase"/>
    <property type="match status" value="1"/>
</dbReference>
<reference evidence="5 6" key="1">
    <citation type="submission" date="2019-03" db="EMBL/GenBank/DDBJ databases">
        <title>Genomic Encyclopedia of Type Strains, Phase IV (KMG-IV): sequencing the most valuable type-strain genomes for metagenomic binning, comparative biology and taxonomic classification.</title>
        <authorList>
            <person name="Goeker M."/>
        </authorList>
    </citation>
    <scope>NUCLEOTIDE SEQUENCE [LARGE SCALE GENOMIC DNA]</scope>
    <source>
        <strain evidence="5 6">DSM 15264</strain>
    </source>
</reference>
<dbReference type="Gene3D" id="3.30.70.270">
    <property type="match status" value="1"/>
</dbReference>
<dbReference type="InterPro" id="IPR043128">
    <property type="entry name" value="Rev_trsase/Diguanyl_cyclase"/>
</dbReference>
<dbReference type="PANTHER" id="PTHR45138:SF9">
    <property type="entry name" value="DIGUANYLATE CYCLASE DGCM-RELATED"/>
    <property type="match status" value="1"/>
</dbReference>
<evidence type="ECO:0000313" key="5">
    <source>
        <dbReference type="EMBL" id="TCP08720.1"/>
    </source>
</evidence>
<dbReference type="SMART" id="SM00267">
    <property type="entry name" value="GGDEF"/>
    <property type="match status" value="1"/>
</dbReference>
<evidence type="ECO:0000256" key="1">
    <source>
        <dbReference type="ARBA" id="ARBA00012528"/>
    </source>
</evidence>
<dbReference type="Proteomes" id="UP000294772">
    <property type="component" value="Unassembled WGS sequence"/>
</dbReference>
<dbReference type="Pfam" id="PF00990">
    <property type="entry name" value="GGDEF"/>
    <property type="match status" value="1"/>
</dbReference>
<comment type="catalytic activity">
    <reaction evidence="2">
        <text>2 GTP = 3',3'-c-di-GMP + 2 diphosphate</text>
        <dbReference type="Rhea" id="RHEA:24898"/>
        <dbReference type="ChEBI" id="CHEBI:33019"/>
        <dbReference type="ChEBI" id="CHEBI:37565"/>
        <dbReference type="ChEBI" id="CHEBI:58805"/>
        <dbReference type="EC" id="2.7.7.65"/>
    </reaction>
</comment>
<accession>A0AA46DG04</accession>
<dbReference type="AlphaFoldDB" id="A0AA46DG04"/>
<dbReference type="EC" id="2.7.7.65" evidence="1"/>
<name>A0AA46DG04_9BURK</name>
<keyword evidence="3" id="KW-0472">Membrane</keyword>